<dbReference type="EMBL" id="JABZGT010000006">
    <property type="protein sequence ID" value="MBF4808692.1"/>
    <property type="molecule type" value="Genomic_DNA"/>
</dbReference>
<evidence type="ECO:0000313" key="1">
    <source>
        <dbReference type="EMBL" id="MBF4808692.1"/>
    </source>
</evidence>
<accession>A0A930W3R2</accession>
<sequence>MAENNERKDGVSPQLDMLSTELLGDAFDLLADGQSLNVLLVVEDASGTVASYEFSDDGPEELLEGAHKRVLDLAKQKGDKEAGLEEPVRYALVYEGAIQLLKEGGYEDAVLLEFGEKGYKSFSAYSLVHGKGQGDQFVWSDPAPAGELEPLL</sequence>
<dbReference type="Proteomes" id="UP000772566">
    <property type="component" value="Unassembled WGS sequence"/>
</dbReference>
<dbReference type="AlphaFoldDB" id="A0A930W3R2"/>
<reference evidence="2" key="2">
    <citation type="submission" date="2022-05" db="EMBL/GenBank/DDBJ databases">
        <title>Using nanopore sequencing to obtain complete genomes from saliva samples.</title>
        <authorList>
            <person name="Baker J.L."/>
        </authorList>
    </citation>
    <scope>NUCLEOTIDE SEQUENCE</scope>
    <source>
        <strain evidence="2">JCVI-JB-Lp32</strain>
    </source>
</reference>
<proteinExistence type="predicted"/>
<name>A0A930W3R2_9ACTN</name>
<gene>
    <name evidence="1" type="ORF">HXK23_00440</name>
    <name evidence="2" type="ORF">M3I19_00090</name>
</gene>
<dbReference type="EMBL" id="CP097092">
    <property type="protein sequence ID" value="UQF78145.1"/>
    <property type="molecule type" value="Genomic_DNA"/>
</dbReference>
<dbReference type="Proteomes" id="UP000831562">
    <property type="component" value="Chromosome"/>
</dbReference>
<reference evidence="1" key="1">
    <citation type="submission" date="2020-04" db="EMBL/GenBank/DDBJ databases">
        <title>Deep metagenomics examines the oral microbiome during advanced dental caries in children, revealing novel taxa and co-occurrences with host molecules.</title>
        <authorList>
            <person name="Baker J.L."/>
            <person name="Morton J.T."/>
            <person name="Dinis M."/>
            <person name="Alvarez R."/>
            <person name="Tran N.C."/>
            <person name="Knight R."/>
            <person name="Edlund A."/>
        </authorList>
    </citation>
    <scope>NUCLEOTIDE SEQUENCE</scope>
    <source>
        <strain evidence="1">JCVI_22A_bin.2</strain>
    </source>
</reference>
<protein>
    <submittedName>
        <fullName evidence="1">Uncharacterized protein</fullName>
    </submittedName>
</protein>
<evidence type="ECO:0000313" key="2">
    <source>
        <dbReference type="EMBL" id="UQF78145.1"/>
    </source>
</evidence>
<evidence type="ECO:0000313" key="3">
    <source>
        <dbReference type="Proteomes" id="UP000772566"/>
    </source>
</evidence>
<organism evidence="1 3">
    <name type="scientific">Lancefieldella parvula</name>
    <dbReference type="NCBI Taxonomy" id="1382"/>
    <lineage>
        <taxon>Bacteria</taxon>
        <taxon>Bacillati</taxon>
        <taxon>Actinomycetota</taxon>
        <taxon>Coriobacteriia</taxon>
        <taxon>Coriobacteriales</taxon>
        <taxon>Atopobiaceae</taxon>
        <taxon>Lancefieldella</taxon>
    </lineage>
</organism>